<dbReference type="Pfam" id="PF00856">
    <property type="entry name" value="SET"/>
    <property type="match status" value="1"/>
</dbReference>
<organism evidence="2 3">
    <name type="scientific">Sorangium cellulosum</name>
    <name type="common">Polyangium cellulosum</name>
    <dbReference type="NCBI Taxonomy" id="56"/>
    <lineage>
        <taxon>Bacteria</taxon>
        <taxon>Pseudomonadati</taxon>
        <taxon>Myxococcota</taxon>
        <taxon>Polyangia</taxon>
        <taxon>Polyangiales</taxon>
        <taxon>Polyangiaceae</taxon>
        <taxon>Sorangium</taxon>
    </lineage>
</organism>
<dbReference type="PANTHER" id="PTHR12350">
    <property type="entry name" value="HISTONE-LYSINE N-METHYLTRANSFERASE-RELATED"/>
    <property type="match status" value="1"/>
</dbReference>
<dbReference type="InterPro" id="IPR001214">
    <property type="entry name" value="SET_dom"/>
</dbReference>
<dbReference type="PANTHER" id="PTHR12350:SF19">
    <property type="entry name" value="SET DOMAIN-CONTAINING PROTEIN"/>
    <property type="match status" value="1"/>
</dbReference>
<dbReference type="RefSeq" id="WP_104984248.1">
    <property type="nucleotide sequence ID" value="NZ_CP012673.1"/>
</dbReference>
<dbReference type="SUPFAM" id="SSF82199">
    <property type="entry name" value="SET domain"/>
    <property type="match status" value="1"/>
</dbReference>
<dbReference type="InterPro" id="IPR053201">
    <property type="entry name" value="Flavunoidine_N-MTase"/>
</dbReference>
<proteinExistence type="predicted"/>
<dbReference type="AlphaFoldDB" id="A0A2L0F320"/>
<evidence type="ECO:0000313" key="3">
    <source>
        <dbReference type="Proteomes" id="UP000238348"/>
    </source>
</evidence>
<feature type="domain" description="SET" evidence="1">
    <location>
        <begin position="57"/>
        <end position="92"/>
    </location>
</feature>
<dbReference type="Proteomes" id="UP000238348">
    <property type="component" value="Chromosome"/>
</dbReference>
<dbReference type="EMBL" id="CP012673">
    <property type="protein sequence ID" value="AUX45950.1"/>
    <property type="molecule type" value="Genomic_DNA"/>
</dbReference>
<gene>
    <name evidence="2" type="ORF">SOCE26_074520</name>
</gene>
<dbReference type="OrthoDB" id="5298787at2"/>
<dbReference type="InterPro" id="IPR046341">
    <property type="entry name" value="SET_dom_sf"/>
</dbReference>
<evidence type="ECO:0000313" key="2">
    <source>
        <dbReference type="EMBL" id="AUX45950.1"/>
    </source>
</evidence>
<reference evidence="2 3" key="1">
    <citation type="submission" date="2015-09" db="EMBL/GenBank/DDBJ databases">
        <title>Sorangium comparison.</title>
        <authorList>
            <person name="Zaburannyi N."/>
            <person name="Bunk B."/>
            <person name="Overmann J."/>
            <person name="Mueller R."/>
        </authorList>
    </citation>
    <scope>NUCLEOTIDE SEQUENCE [LARGE SCALE GENOMIC DNA]</scope>
    <source>
        <strain evidence="2 3">So ce26</strain>
    </source>
</reference>
<sequence length="157" mass="17135">MIRTDYQPGAGARLLATSHVGAGAVVCALSDYTVLKRPTRTSIQAGRDRHFEVPSVASLNHSCAPNLVVDVESLECRATRRVVPGEELSFFYPSTEWEMSEPFACRCGAPACIRFVAGAKFLPPEILGRYVINVHIRQMMSEWLAHAVGGSHAAHAR</sequence>
<accession>A0A2L0F320</accession>
<evidence type="ECO:0000259" key="1">
    <source>
        <dbReference type="Pfam" id="PF00856"/>
    </source>
</evidence>
<protein>
    <recommendedName>
        <fullName evidence="1">SET domain-containing protein</fullName>
    </recommendedName>
</protein>
<dbReference type="Gene3D" id="2.170.270.10">
    <property type="entry name" value="SET domain"/>
    <property type="match status" value="1"/>
</dbReference>
<name>A0A2L0F320_SORCE</name>